<dbReference type="InterPro" id="IPR018649">
    <property type="entry name" value="SHOCT"/>
</dbReference>
<dbReference type="GeneID" id="96601653"/>
<reference evidence="3" key="1">
    <citation type="submission" date="2015-07" db="EMBL/GenBank/DDBJ databases">
        <authorList>
            <consortium name="Consortium for Microbial Forensics and Genomics (microFORGE)"/>
            <person name="Knight B.M."/>
            <person name="Roberts D.P."/>
            <person name="Lin D."/>
            <person name="Hari K."/>
            <person name="Fletcher J."/>
            <person name="Melcher U."/>
            <person name="Blagden T."/>
            <person name="Winegar R.A."/>
        </authorList>
    </citation>
    <scope>NUCLEOTIDE SEQUENCE [LARGE SCALE GENOMIC DNA]</scope>
    <source>
        <strain evidence="3">DSM 23493</strain>
    </source>
</reference>
<gene>
    <name evidence="2" type="ORF">ACZ11_07260</name>
</gene>
<evidence type="ECO:0000259" key="1">
    <source>
        <dbReference type="Pfam" id="PF09851"/>
    </source>
</evidence>
<dbReference type="Pfam" id="PF09851">
    <property type="entry name" value="SHOCT"/>
    <property type="match status" value="1"/>
</dbReference>
<organism evidence="2 3">
    <name type="scientific">Lysinibacillus xylanilyticus</name>
    <dbReference type="NCBI Taxonomy" id="582475"/>
    <lineage>
        <taxon>Bacteria</taxon>
        <taxon>Bacillati</taxon>
        <taxon>Bacillota</taxon>
        <taxon>Bacilli</taxon>
        <taxon>Bacillales</taxon>
        <taxon>Bacillaceae</taxon>
        <taxon>Lysinibacillus</taxon>
    </lineage>
</organism>
<comment type="caution">
    <text evidence="2">The sequence shown here is derived from an EMBL/GenBank/DDBJ whole genome shotgun (WGS) entry which is preliminary data.</text>
</comment>
<dbReference type="PATRIC" id="fig|582475.4.peg.952"/>
<dbReference type="Proteomes" id="UP000037326">
    <property type="component" value="Unassembled WGS sequence"/>
</dbReference>
<feature type="domain" description="SHOCT" evidence="1">
    <location>
        <begin position="196"/>
        <end position="223"/>
    </location>
</feature>
<proteinExistence type="predicted"/>
<protein>
    <recommendedName>
        <fullName evidence="1">SHOCT domain-containing protein</fullName>
    </recommendedName>
</protein>
<evidence type="ECO:0000313" key="3">
    <source>
        <dbReference type="Proteomes" id="UP000037326"/>
    </source>
</evidence>
<dbReference type="EMBL" id="LFXJ01000005">
    <property type="protein sequence ID" value="KMY31969.1"/>
    <property type="molecule type" value="Genomic_DNA"/>
</dbReference>
<accession>A0A0K9FBK4</accession>
<evidence type="ECO:0000313" key="2">
    <source>
        <dbReference type="EMBL" id="KMY31969.1"/>
    </source>
</evidence>
<sequence>MTFTYNNEKQILTFSNVDTRLAFLSEINNALGIQPSVEQVEKRQIVRVMKPIKMNIEILNGKELLKGQGSNFRLSQTKPGYIDISVNSGEPETLKLIKWDRVKNIQKSAFDIAGWTVIGSKFGNAGAIAGAMGANVGKDKSVATLFLKRENGEKVPLVIKCDKKDLEKLSLLIVAEDDEVVEVVQPVASNQISAADEILKFKKLLDEGILTQEEFDAKKKQLLSI</sequence>
<dbReference type="RefSeq" id="WP_049664908.1">
    <property type="nucleotide sequence ID" value="NZ_LFXJ01000005.1"/>
</dbReference>
<name>A0A0K9FBK4_9BACI</name>
<dbReference type="AlphaFoldDB" id="A0A0K9FBK4"/>